<accession>A0A1X1WEF5</accession>
<protein>
    <recommendedName>
        <fullName evidence="3">DUF6542 domain-containing protein</fullName>
    </recommendedName>
</protein>
<evidence type="ECO:0000259" key="3">
    <source>
        <dbReference type="Pfam" id="PF20177"/>
    </source>
</evidence>
<comment type="caution">
    <text evidence="4">The sequence shown here is derived from an EMBL/GenBank/DDBJ whole genome shotgun (WGS) entry which is preliminary data.</text>
</comment>
<feature type="compositionally biased region" description="Basic and acidic residues" evidence="1">
    <location>
        <begin position="387"/>
        <end position="402"/>
    </location>
</feature>
<dbReference type="AlphaFoldDB" id="A0A1X1WEF5"/>
<feature type="transmembrane region" description="Helical" evidence="2">
    <location>
        <begin position="24"/>
        <end position="43"/>
    </location>
</feature>
<feature type="compositionally biased region" description="Pro residues" evidence="1">
    <location>
        <begin position="347"/>
        <end position="356"/>
    </location>
</feature>
<feature type="compositionally biased region" description="Low complexity" evidence="1">
    <location>
        <begin position="202"/>
        <end position="216"/>
    </location>
</feature>
<feature type="transmembrane region" description="Helical" evidence="2">
    <location>
        <begin position="119"/>
        <end position="139"/>
    </location>
</feature>
<evidence type="ECO:0000256" key="1">
    <source>
        <dbReference type="SAM" id="MobiDB-lite"/>
    </source>
</evidence>
<dbReference type="RefSeq" id="WP_069434339.1">
    <property type="nucleotide sequence ID" value="NZ_JACKSU010000097.1"/>
</dbReference>
<reference evidence="4 5" key="1">
    <citation type="submission" date="2016-01" db="EMBL/GenBank/DDBJ databases">
        <title>The new phylogeny of the genus Mycobacterium.</title>
        <authorList>
            <person name="Tarcisio F."/>
            <person name="Conor M."/>
            <person name="Antonella G."/>
            <person name="Elisabetta G."/>
            <person name="Giulia F.S."/>
            <person name="Sara T."/>
            <person name="Anna F."/>
            <person name="Clotilde B."/>
            <person name="Roberto B."/>
            <person name="Veronica D.S."/>
            <person name="Fabio R."/>
            <person name="Monica P."/>
            <person name="Olivier J."/>
            <person name="Enrico T."/>
            <person name="Nicola S."/>
        </authorList>
    </citation>
    <scope>NUCLEOTIDE SEQUENCE [LARGE SCALE GENOMIC DNA]</scope>
    <source>
        <strain evidence="4 5">DSM 44160</strain>
    </source>
</reference>
<organism evidence="4 5">
    <name type="scientific">Mycobacterium gordonae</name>
    <dbReference type="NCBI Taxonomy" id="1778"/>
    <lineage>
        <taxon>Bacteria</taxon>
        <taxon>Bacillati</taxon>
        <taxon>Actinomycetota</taxon>
        <taxon>Actinomycetes</taxon>
        <taxon>Mycobacteriales</taxon>
        <taxon>Mycobacteriaceae</taxon>
        <taxon>Mycobacterium</taxon>
    </lineage>
</organism>
<dbReference type="EMBL" id="LQOY01000092">
    <property type="protein sequence ID" value="ORV84987.1"/>
    <property type="molecule type" value="Genomic_DNA"/>
</dbReference>
<feature type="compositionally biased region" description="Basic and acidic residues" evidence="1">
    <location>
        <begin position="224"/>
        <end position="238"/>
    </location>
</feature>
<dbReference type="InterPro" id="IPR046672">
    <property type="entry name" value="DUF6542"/>
</dbReference>
<evidence type="ECO:0000313" key="5">
    <source>
        <dbReference type="Proteomes" id="UP000193928"/>
    </source>
</evidence>
<feature type="region of interest" description="Disordered" evidence="1">
    <location>
        <begin position="182"/>
        <end position="418"/>
    </location>
</feature>
<proteinExistence type="predicted"/>
<evidence type="ECO:0000313" key="4">
    <source>
        <dbReference type="EMBL" id="ORV84987.1"/>
    </source>
</evidence>
<feature type="transmembrane region" description="Helical" evidence="2">
    <location>
        <begin position="55"/>
        <end position="73"/>
    </location>
</feature>
<keyword evidence="2" id="KW-0472">Membrane</keyword>
<keyword evidence="2" id="KW-1133">Transmembrane helix</keyword>
<dbReference type="Proteomes" id="UP000193928">
    <property type="component" value="Unassembled WGS sequence"/>
</dbReference>
<feature type="compositionally biased region" description="Basic and acidic residues" evidence="1">
    <location>
        <begin position="322"/>
        <end position="333"/>
    </location>
</feature>
<keyword evidence="5" id="KW-1185">Reference proteome</keyword>
<keyword evidence="2" id="KW-0812">Transmembrane</keyword>
<evidence type="ECO:0000256" key="2">
    <source>
        <dbReference type="SAM" id="Phobius"/>
    </source>
</evidence>
<gene>
    <name evidence="4" type="ORF">AWC08_26030</name>
</gene>
<feature type="domain" description="DUF6542" evidence="3">
    <location>
        <begin position="23"/>
        <end position="139"/>
    </location>
</feature>
<dbReference type="Pfam" id="PF20177">
    <property type="entry name" value="DUF6542"/>
    <property type="match status" value="1"/>
</dbReference>
<sequence length="418" mass="46918">MSAQRERAAVEPSRRSIVPSIPGVPWWAAVLIAVGATALGYAFDAGHKELTHTFAGLYIAGCVAAVLAVRQAAVFTAVIQPPLILFITVPGAYWLFHGGKVDKFKDLLINCGYPLIERFPLMLGTAGLILLIGLVRWYFGKNSRTLAETGDAATPEPAAQRPPLLSGLIAKLSTLLAGGSDDDADAANTVPPAHSRGRAARSGRNARNTGRTAQRPARSRSRHARPDDTYEPGGERPRRTTRRGAVPPTETTDYDRADAPPRPRRRRPDSDSDLGAYPPREMRREPHPRRSSYDRPRPSERPSERPYERPEPRSSRFNPYDTYERPEPSERGERRSRHERRGSGYEPYPPYEPPYEPRSRRTNGSGNANPTHHPISQVRYRGQPPRSESRDERREEPRSDRRTRSRAPRRPQTETWDA</sequence>
<name>A0A1X1WEF5_MYCGO</name>
<feature type="transmembrane region" description="Helical" evidence="2">
    <location>
        <begin position="79"/>
        <end position="98"/>
    </location>
</feature>
<feature type="compositionally biased region" description="Basic and acidic residues" evidence="1">
    <location>
        <begin position="291"/>
        <end position="314"/>
    </location>
</feature>